<dbReference type="Proteomes" id="UP000005666">
    <property type="component" value="Chromosome 6"/>
</dbReference>
<dbReference type="Pfam" id="PF03879">
    <property type="entry name" value="Cgr1"/>
    <property type="match status" value="1"/>
</dbReference>
<comment type="subcellular location">
    <subcellularLocation>
        <location evidence="2 8">Nucleus</location>
        <location evidence="2 8">Nucleolus</location>
    </subcellularLocation>
</comment>
<evidence type="ECO:0000313" key="10">
    <source>
        <dbReference type="EMBL" id="CCE63549.1"/>
    </source>
</evidence>
<comment type="function">
    <text evidence="1 8">Involved in nucleolar integrity and required for processing of the pre-rRNA for the 60S ribosome subunit.</text>
</comment>
<dbReference type="HOGENOM" id="CLU_125051_0_1_1"/>
<evidence type="ECO:0000256" key="8">
    <source>
        <dbReference type="RuleBase" id="RU363084"/>
    </source>
</evidence>
<evidence type="ECO:0000256" key="5">
    <source>
        <dbReference type="ARBA" id="ARBA00022552"/>
    </source>
</evidence>
<evidence type="ECO:0000256" key="9">
    <source>
        <dbReference type="SAM" id="MobiDB-lite"/>
    </source>
</evidence>
<evidence type="ECO:0000256" key="3">
    <source>
        <dbReference type="ARBA" id="ARBA00007869"/>
    </source>
</evidence>
<keyword evidence="6" id="KW-0175">Coiled coil</keyword>
<comment type="similarity">
    <text evidence="3 8">Belongs to the CGR1 family.</text>
</comment>
<dbReference type="eggNOG" id="ENOG502S7VB">
    <property type="taxonomic scope" value="Eukaryota"/>
</dbReference>
<keyword evidence="5 8" id="KW-0698">rRNA processing</keyword>
<name>G8BUW7_TETPH</name>
<reference evidence="10 11" key="1">
    <citation type="journal article" date="2011" name="Proc. Natl. Acad. Sci. U.S.A.">
        <title>Evolutionary erosion of yeast sex chromosomes by mating-type switching accidents.</title>
        <authorList>
            <person name="Gordon J.L."/>
            <person name="Armisen D."/>
            <person name="Proux-Wera E."/>
            <person name="Oheigeartaigh S.S."/>
            <person name="Byrne K.P."/>
            <person name="Wolfe K.H."/>
        </authorList>
    </citation>
    <scope>NUCLEOTIDE SEQUENCE [LARGE SCALE GENOMIC DNA]</scope>
    <source>
        <strain evidence="11">ATCC 24235 / CBS 4417 / NBRC 1672 / NRRL Y-8282 / UCD 70-5</strain>
    </source>
</reference>
<dbReference type="GeneID" id="11535381"/>
<organism evidence="10 11">
    <name type="scientific">Tetrapisispora phaffii (strain ATCC 24235 / CBS 4417 / NBRC 1672 / NRRL Y-8282 / UCD 70-5)</name>
    <name type="common">Yeast</name>
    <name type="synonym">Fabospora phaffii</name>
    <dbReference type="NCBI Taxonomy" id="1071381"/>
    <lineage>
        <taxon>Eukaryota</taxon>
        <taxon>Fungi</taxon>
        <taxon>Dikarya</taxon>
        <taxon>Ascomycota</taxon>
        <taxon>Saccharomycotina</taxon>
        <taxon>Saccharomycetes</taxon>
        <taxon>Saccharomycetales</taxon>
        <taxon>Saccharomycetaceae</taxon>
        <taxon>Tetrapisispora</taxon>
    </lineage>
</organism>
<evidence type="ECO:0000256" key="2">
    <source>
        <dbReference type="ARBA" id="ARBA00004604"/>
    </source>
</evidence>
<dbReference type="OMA" id="NGKQWHD"/>
<sequence length="122" mass="14787">MSEVQNEIVDASKTRGTRVSGKTWKEERTPFRVTSSVIKNKKFTSWEAKQQKKLEDKQFKDRLKALKDEKEEARKTKIQALKERREKKEEKERYERLAAKMHAKKVDRLRRREKRNKALKER</sequence>
<keyword evidence="7 8" id="KW-0539">Nucleus</keyword>
<dbReference type="InterPro" id="IPR005579">
    <property type="entry name" value="Cgr1-like"/>
</dbReference>
<evidence type="ECO:0000256" key="4">
    <source>
        <dbReference type="ARBA" id="ARBA00022517"/>
    </source>
</evidence>
<keyword evidence="11" id="KW-1185">Reference proteome</keyword>
<feature type="compositionally biased region" description="Basic residues" evidence="9">
    <location>
        <begin position="99"/>
        <end position="115"/>
    </location>
</feature>
<evidence type="ECO:0000313" key="11">
    <source>
        <dbReference type="Proteomes" id="UP000005666"/>
    </source>
</evidence>
<feature type="region of interest" description="Disordered" evidence="9">
    <location>
        <begin position="1"/>
        <end position="23"/>
    </location>
</feature>
<dbReference type="GO" id="GO:0005730">
    <property type="term" value="C:nucleolus"/>
    <property type="evidence" value="ECO:0007669"/>
    <property type="project" value="UniProtKB-SubCell"/>
</dbReference>
<evidence type="ECO:0000256" key="1">
    <source>
        <dbReference type="ARBA" id="ARBA00004090"/>
    </source>
</evidence>
<keyword evidence="4 8" id="KW-0690">Ribosome biogenesis</keyword>
<dbReference type="GO" id="GO:0006364">
    <property type="term" value="P:rRNA processing"/>
    <property type="evidence" value="ECO:0007669"/>
    <property type="project" value="UniProtKB-UniRule"/>
</dbReference>
<gene>
    <name evidence="10" type="primary">TPHA0F00620</name>
    <name evidence="10" type="ordered locus">TPHA_0F00620</name>
</gene>
<dbReference type="EMBL" id="HE612861">
    <property type="protein sequence ID" value="CCE63549.1"/>
    <property type="molecule type" value="Genomic_DNA"/>
</dbReference>
<dbReference type="RefSeq" id="XP_003685983.1">
    <property type="nucleotide sequence ID" value="XM_003685935.1"/>
</dbReference>
<dbReference type="AlphaFoldDB" id="G8BUW7"/>
<feature type="region of interest" description="Disordered" evidence="9">
    <location>
        <begin position="98"/>
        <end position="122"/>
    </location>
</feature>
<dbReference type="STRING" id="1071381.G8BUW7"/>
<evidence type="ECO:0000256" key="7">
    <source>
        <dbReference type="ARBA" id="ARBA00023242"/>
    </source>
</evidence>
<dbReference type="OrthoDB" id="3942380at2759"/>
<evidence type="ECO:0000256" key="6">
    <source>
        <dbReference type="ARBA" id="ARBA00023054"/>
    </source>
</evidence>
<protein>
    <recommendedName>
        <fullName evidence="8">rRNA-processing protein</fullName>
    </recommendedName>
</protein>
<proteinExistence type="inferred from homology"/>
<dbReference type="KEGG" id="tpf:TPHA_0F00620"/>
<accession>G8BUW7</accession>